<keyword evidence="2" id="KW-0812">Transmembrane</keyword>
<evidence type="ECO:0000313" key="3">
    <source>
        <dbReference type="EMBL" id="AZQ77097.1"/>
    </source>
</evidence>
<feature type="compositionally biased region" description="Basic and acidic residues" evidence="1">
    <location>
        <begin position="212"/>
        <end position="227"/>
    </location>
</feature>
<feature type="compositionally biased region" description="Acidic residues" evidence="1">
    <location>
        <begin position="278"/>
        <end position="301"/>
    </location>
</feature>
<feature type="region of interest" description="Disordered" evidence="1">
    <location>
        <begin position="212"/>
        <end position="473"/>
    </location>
</feature>
<dbReference type="EMBL" id="CP034593">
    <property type="protein sequence ID" value="AZQ77097.1"/>
    <property type="molecule type" value="Genomic_DNA"/>
</dbReference>
<name>A0A3Q9G7L6_9ACTO</name>
<evidence type="ECO:0000256" key="2">
    <source>
        <dbReference type="SAM" id="Phobius"/>
    </source>
</evidence>
<dbReference type="OrthoDB" id="3249401at2"/>
<dbReference type="KEGG" id="flh:EJ997_06905"/>
<dbReference type="AlphaFoldDB" id="A0A3Q9G7L6"/>
<protein>
    <submittedName>
        <fullName evidence="3">Uncharacterized protein</fullName>
    </submittedName>
</protein>
<dbReference type="Proteomes" id="UP000280344">
    <property type="component" value="Chromosome"/>
</dbReference>
<feature type="compositionally biased region" description="Basic and acidic residues" evidence="1">
    <location>
        <begin position="438"/>
        <end position="458"/>
    </location>
</feature>
<organism evidence="3 4">
    <name type="scientific">Flaviflexus ciconiae</name>
    <dbReference type="NCBI Taxonomy" id="2496867"/>
    <lineage>
        <taxon>Bacteria</taxon>
        <taxon>Bacillati</taxon>
        <taxon>Actinomycetota</taxon>
        <taxon>Actinomycetes</taxon>
        <taxon>Actinomycetales</taxon>
        <taxon>Actinomycetaceae</taxon>
        <taxon>Flaviflexus</taxon>
    </lineage>
</organism>
<feature type="compositionally biased region" description="Acidic residues" evidence="1">
    <location>
        <begin position="368"/>
        <end position="400"/>
    </location>
</feature>
<evidence type="ECO:0000313" key="4">
    <source>
        <dbReference type="Proteomes" id="UP000280344"/>
    </source>
</evidence>
<keyword evidence="4" id="KW-1185">Reference proteome</keyword>
<reference evidence="3 4" key="1">
    <citation type="submission" date="2018-12" db="EMBL/GenBank/DDBJ databases">
        <title>Complete genome sequence of Flaviflexus sp. H23T48.</title>
        <authorList>
            <person name="Bae J.-W."/>
            <person name="Lee J.-Y."/>
        </authorList>
    </citation>
    <scope>NUCLEOTIDE SEQUENCE [LARGE SCALE GENOMIC DNA]</scope>
    <source>
        <strain evidence="3 4">H23T48</strain>
    </source>
</reference>
<sequence length="473" mass="50483">MTEWKKMRKPISALLLIVGVALIVVGVGSATWWKPSTTIVATTEAESESGIIVTDPGVLEMVNDTVTVVARAPGTNVEMVVASSSTANIWLGDDPHVRVTGLTNWETLSTEVPENDAAPEDDISVQGSDLFSPDNFLTGDGAAEMHFVVPEGDWSLIAVGEDGTTPQLTITWEREVDTPHAIPLIILGIVIFAAGSALFLFDTQVRSIAKKRAESIQRTERRDRADATETTVIPAIKVDGTEPVAPERDTVREASGGSYGAGILPASPRAEEFRAAELETEEPVIEPVNEDETASDSDGESEVAGNAEAAPHADSNETDELDESGDRDRVAEAELSGESDQAEELAGAETQVDDKDESGESFDQAESVADESGDADADTEEAVSNESDLDDNSDESDSVQDAENHAGADPNEVLSENSPSSHVESVDSEVEESGVSDSEQHDAQRSTDESDNDDERRATSAQWRELWGFGPKE</sequence>
<evidence type="ECO:0000256" key="1">
    <source>
        <dbReference type="SAM" id="MobiDB-lite"/>
    </source>
</evidence>
<gene>
    <name evidence="3" type="ORF">EJ997_06905</name>
</gene>
<keyword evidence="2" id="KW-0472">Membrane</keyword>
<feature type="transmembrane region" description="Helical" evidence="2">
    <location>
        <begin position="181"/>
        <end position="201"/>
    </location>
</feature>
<keyword evidence="2" id="KW-1133">Transmembrane helix</keyword>
<proteinExistence type="predicted"/>
<dbReference type="RefSeq" id="WP_126703902.1">
    <property type="nucleotide sequence ID" value="NZ_CP034593.1"/>
</dbReference>
<accession>A0A3Q9G7L6</accession>